<sequence length="467" mass="49718">MSLEPIGIFTLVLGLYCLFAGYHTSIVVFIGLSVFGAAAAILIGSANIQPAHLFLAFLALSVLTYRDKFNIALKALSFPKPGFWLACLLIYGTALGFFAPRLLARMTDIIPLGVSEYPSTGRTVPLGPVSSNFTQAVYVSADLLAYVLILAIGSTMAGFRAITIGVLVFAGANAFFAVLDIATYGTGAQDLFLYIRNAQYTFHDDDVVAGVKRIVGSWPEASAFAGISLASVGFTGTLWLCGRDLRWSGALFLVTTLLVIRSTSSAGLLALPFCFVILYITALFRSGGQSGTRNSSAIVLFALPLICLVALVIALNDALFRQLYDYFDLLIFSKSTSSSAVERGSWNTYGYQNFLDSYGLGVGLGTSRTSSFLFALLSNVGIPGTIMFLLFAISAFSKRRGTPRTFTSDIRLAARNGCACLMIGAMVAGPTVDLGLVFFILAGLSSAEPDGETLTAPSTRYMTAKVS</sequence>
<keyword evidence="2" id="KW-0614">Plasmid</keyword>
<dbReference type="PATRIC" id="fig|1028800.3.peg.6012"/>
<feature type="transmembrane region" description="Helical" evidence="1">
    <location>
        <begin position="164"/>
        <end position="184"/>
    </location>
</feature>
<organism evidence="2 3">
    <name type="scientific">Neorhizobium galegae bv. orientalis str. HAMBI 540</name>
    <dbReference type="NCBI Taxonomy" id="1028800"/>
    <lineage>
        <taxon>Bacteria</taxon>
        <taxon>Pseudomonadati</taxon>
        <taxon>Pseudomonadota</taxon>
        <taxon>Alphaproteobacteria</taxon>
        <taxon>Hyphomicrobiales</taxon>
        <taxon>Rhizobiaceae</taxon>
        <taxon>Rhizobium/Agrobacterium group</taxon>
        <taxon>Neorhizobium</taxon>
    </lineage>
</organism>
<geneLocation type="plasmid" evidence="3">
    <name>II</name>
</geneLocation>
<feature type="transmembrane region" description="Helical" evidence="1">
    <location>
        <begin position="38"/>
        <end position="63"/>
    </location>
</feature>
<dbReference type="Proteomes" id="UP000028181">
    <property type="component" value="Plasmid pHAMBI540a"/>
</dbReference>
<protein>
    <submittedName>
        <fullName evidence="2">Uncharacterized protein</fullName>
    </submittedName>
</protein>
<feature type="transmembrane region" description="Helical" evidence="1">
    <location>
        <begin position="372"/>
        <end position="396"/>
    </location>
</feature>
<proteinExistence type="predicted"/>
<accession>A0A068T1W0</accession>
<keyword evidence="1" id="KW-0472">Membrane</keyword>
<reference evidence="3" key="1">
    <citation type="journal article" date="2014" name="BMC Genomics">
        <title>Genome sequencing of two Neorhizobium galegae strains reveals a noeT gene responsible for the unusual acetylation of the nodulation factors.</title>
        <authorList>
            <person name="Osterman J."/>
            <person name="Marsh J."/>
            <person name="Laine P.K."/>
            <person name="Zeng Z."/>
            <person name="Alatalo E."/>
            <person name="Sullivan J.T."/>
            <person name="Young J.P."/>
            <person name="Thomas-Oates J."/>
            <person name="Paulin L."/>
            <person name="Lindstrom K."/>
        </authorList>
    </citation>
    <scope>NUCLEOTIDE SEQUENCE [LARGE SCALE GENOMIC DNA]</scope>
    <source>
        <strain evidence="3">HAMBI 540</strain>
    </source>
</reference>
<feature type="transmembrane region" description="Helical" evidence="1">
    <location>
        <begin position="266"/>
        <end position="284"/>
    </location>
</feature>
<dbReference type="KEGG" id="ngg:RG540_PA13650"/>
<evidence type="ECO:0000256" key="1">
    <source>
        <dbReference type="SAM" id="Phobius"/>
    </source>
</evidence>
<name>A0A068T1W0_NEOGA</name>
<feature type="transmembrane region" description="Helical" evidence="1">
    <location>
        <begin position="296"/>
        <end position="315"/>
    </location>
</feature>
<dbReference type="EMBL" id="HG938354">
    <property type="protein sequence ID" value="CDN52041.1"/>
    <property type="molecule type" value="Genomic_DNA"/>
</dbReference>
<feature type="transmembrane region" description="Helical" evidence="1">
    <location>
        <begin position="83"/>
        <end position="103"/>
    </location>
</feature>
<dbReference type="eggNOG" id="COG2273">
    <property type="taxonomic scope" value="Bacteria"/>
</dbReference>
<feature type="transmembrane region" description="Helical" evidence="1">
    <location>
        <begin position="133"/>
        <end position="152"/>
    </location>
</feature>
<dbReference type="HOGENOM" id="CLU_044979_1_0_5"/>
<dbReference type="GeneID" id="24261237"/>
<dbReference type="OrthoDB" id="7010242at2"/>
<dbReference type="AlphaFoldDB" id="A0A068T1W0"/>
<dbReference type="RefSeq" id="WP_041365780.1">
    <property type="nucleotide sequence ID" value="NZ_HG938354.1"/>
</dbReference>
<keyword evidence="1" id="KW-0812">Transmembrane</keyword>
<gene>
    <name evidence="2" type="ORF">RG540_PA13650</name>
</gene>
<evidence type="ECO:0000313" key="3">
    <source>
        <dbReference type="Proteomes" id="UP000028181"/>
    </source>
</evidence>
<feature type="transmembrane region" description="Helical" evidence="1">
    <location>
        <begin position="417"/>
        <end position="444"/>
    </location>
</feature>
<feature type="transmembrane region" description="Helical" evidence="1">
    <location>
        <begin position="7"/>
        <end position="32"/>
    </location>
</feature>
<keyword evidence="3" id="KW-1185">Reference proteome</keyword>
<evidence type="ECO:0000313" key="2">
    <source>
        <dbReference type="EMBL" id="CDN52041.1"/>
    </source>
</evidence>
<keyword evidence="1" id="KW-1133">Transmembrane helix</keyword>